<gene>
    <name evidence="3" type="ordered locus">TEPIRE1_0038</name>
</gene>
<reference evidence="4" key="1">
    <citation type="journal article" date="2013" name="Genome Announc.">
        <title>First genome sequence of a syntrophic acetate-oxidizing bacterium, Tepidanaerobacter acetatoxydans strain Re1.</title>
        <authorList>
            <person name="Manzoor S."/>
            <person name="Bongcam-Rudloff E."/>
            <person name="Schnurer A."/>
            <person name="Muller B."/>
        </authorList>
    </citation>
    <scope>NUCLEOTIDE SEQUENCE [LARGE SCALE GENOMIC DNA]</scope>
    <source>
        <strain evidence="4">Re1</strain>
    </source>
</reference>
<dbReference type="InterPro" id="IPR008571">
    <property type="entry name" value="HerA-like"/>
</dbReference>
<name>F4LRI7_TEPAE</name>
<dbReference type="OrthoDB" id="9806951at2"/>
<evidence type="ECO:0000313" key="4">
    <source>
        <dbReference type="Proteomes" id="UP000010802"/>
    </source>
</evidence>
<dbReference type="PATRIC" id="fig|1209989.3.peg.42"/>
<dbReference type="Gene3D" id="3.40.50.300">
    <property type="entry name" value="P-loop containing nucleotide triphosphate hydrolases"/>
    <property type="match status" value="2"/>
</dbReference>
<dbReference type="Pfam" id="PF01935">
    <property type="entry name" value="DUF87"/>
    <property type="match status" value="1"/>
</dbReference>
<dbReference type="InterPro" id="IPR027417">
    <property type="entry name" value="P-loop_NTPase"/>
</dbReference>
<organism evidence="3 4">
    <name type="scientific">Tepidanaerobacter acetatoxydans (strain DSM 21804 / JCM 16047 / Re1)</name>
    <dbReference type="NCBI Taxonomy" id="1209989"/>
    <lineage>
        <taxon>Bacteria</taxon>
        <taxon>Bacillati</taxon>
        <taxon>Bacillota</taxon>
        <taxon>Clostridia</taxon>
        <taxon>Thermosediminibacterales</taxon>
        <taxon>Tepidanaerobacteraceae</taxon>
        <taxon>Tepidanaerobacter</taxon>
    </lineage>
</organism>
<dbReference type="PANTHER" id="PTHR42957">
    <property type="entry name" value="HELICASE MJ1565-RELATED"/>
    <property type="match status" value="1"/>
</dbReference>
<sequence>MQMQVVGLTTPQEVYVASKDRKFRINELLVLEDLYQGNLIGEVVESNSYNRFIPLSIGSSIHDADVLESLKHLGYSISEDEINIAKVKLITEASFPVVTGSSVRLPAFDEVRGHLLKGVREDGLLLGEIKNTEETAATMEDDLKGLCEMFSGGKLYKTKNVPFFLDLRSFQQYPHIGVFGGSGSGKSFGLRVIMEEIMKHGFPALMLDPHYEMEFSESQESSEEKRDFKDNFRKFQIGEHIGVEFLNLSRGDLLALLSAVSPLTEAMSSAIESLHLRGDTYLSFSNRLELLSEALEMGRLRIEQALKQDMEPMEREKHVKMRQLLEEYQNIPLPSVQGIAWRLRRLHNSGLFSHDIKPVKEAMMQGKLAVIQGPIWLLQVFSTYLLSNIYRKRRDYKDGELKGEASGDYFPPFIIATDEAHNFAPKGRDAATKGIITEIAQEGRKYGVFLILATQRPTLLDETVTAQLNTKIIFRTVRASDIGTISEETDIKAEEARRLPYLPSGDAFVSSPLFGRTVAIRVRFPHTRSPHTQNPLDEIQLHRENSEDKLLEAIKPHLPIYAASFARAVEEINRQAGANYEVRTLKAALDTLVENGKLTRKASPLGDIYQMADIY</sequence>
<dbReference type="PROSITE" id="PS50901">
    <property type="entry name" value="FTSK"/>
    <property type="match status" value="1"/>
</dbReference>
<dbReference type="Proteomes" id="UP000010802">
    <property type="component" value="Chromosome"/>
</dbReference>
<dbReference type="EMBL" id="HF563609">
    <property type="protein sequence ID" value="CCP24715.1"/>
    <property type="molecule type" value="Genomic_DNA"/>
</dbReference>
<dbReference type="PANTHER" id="PTHR42957:SF1">
    <property type="entry name" value="HELICASE MJ1565-RELATED"/>
    <property type="match status" value="1"/>
</dbReference>
<keyword evidence="1" id="KW-0547">Nucleotide-binding</keyword>
<evidence type="ECO:0000256" key="1">
    <source>
        <dbReference type="PROSITE-ProRule" id="PRU00289"/>
    </source>
</evidence>
<dbReference type="GO" id="GO:0005524">
    <property type="term" value="F:ATP binding"/>
    <property type="evidence" value="ECO:0007669"/>
    <property type="project" value="UniProtKB-UniRule"/>
</dbReference>
<dbReference type="STRING" id="1209989.TepRe1_0036"/>
<dbReference type="KEGG" id="tae:TepiRe1_0038"/>
<proteinExistence type="predicted"/>
<accession>L0RVA8</accession>
<feature type="domain" description="FtsK" evidence="2">
    <location>
        <begin position="160"/>
        <end position="483"/>
    </location>
</feature>
<keyword evidence="1" id="KW-0067">ATP-binding</keyword>
<dbReference type="GO" id="GO:0003677">
    <property type="term" value="F:DNA binding"/>
    <property type="evidence" value="ECO:0007669"/>
    <property type="project" value="InterPro"/>
</dbReference>
<dbReference type="HOGENOM" id="CLU_449668_0_0_9"/>
<dbReference type="InterPro" id="IPR002543">
    <property type="entry name" value="FtsK_dom"/>
</dbReference>
<accession>F4LRI7</accession>
<protein>
    <recommendedName>
        <fullName evidence="2">FtsK domain-containing protein</fullName>
    </recommendedName>
</protein>
<keyword evidence="4" id="KW-1185">Reference proteome</keyword>
<dbReference type="InterPro" id="IPR002789">
    <property type="entry name" value="HerA_central"/>
</dbReference>
<dbReference type="KEGG" id="tep:TepRe1_0036"/>
<evidence type="ECO:0000313" key="3">
    <source>
        <dbReference type="EMBL" id="CCP24715.1"/>
    </source>
</evidence>
<feature type="binding site" evidence="1">
    <location>
        <begin position="180"/>
        <end position="187"/>
    </location>
    <ligand>
        <name>ATP</name>
        <dbReference type="ChEBI" id="CHEBI:30616"/>
    </ligand>
</feature>
<evidence type="ECO:0000259" key="2">
    <source>
        <dbReference type="PROSITE" id="PS50901"/>
    </source>
</evidence>
<dbReference type="SUPFAM" id="SSF52540">
    <property type="entry name" value="P-loop containing nucleoside triphosphate hydrolases"/>
    <property type="match status" value="1"/>
</dbReference>
<dbReference type="AlphaFoldDB" id="F4LRI7"/>
<dbReference type="eggNOG" id="COG0433">
    <property type="taxonomic scope" value="Bacteria"/>
</dbReference>